<dbReference type="InParanoid" id="A0A165NM19"/>
<dbReference type="OrthoDB" id="2888153at2759"/>
<dbReference type="EMBL" id="KV425897">
    <property type="protein sequence ID" value="KZW00935.1"/>
    <property type="molecule type" value="Genomic_DNA"/>
</dbReference>
<dbReference type="AlphaFoldDB" id="A0A165NM19"/>
<name>A0A165NM19_EXIGL</name>
<gene>
    <name evidence="1" type="ORF">EXIGLDRAFT_694324</name>
</gene>
<accession>A0A165NM19</accession>
<keyword evidence="2" id="KW-1185">Reference proteome</keyword>
<dbReference type="STRING" id="1314781.A0A165NM19"/>
<dbReference type="Proteomes" id="UP000077266">
    <property type="component" value="Unassembled WGS sequence"/>
</dbReference>
<proteinExistence type="predicted"/>
<protein>
    <submittedName>
        <fullName evidence="1">Uncharacterized protein</fullName>
    </submittedName>
</protein>
<sequence>MSTSAQRQRIRAEVEEIAELQARMGQLFRRASVEPARVATDDIELEMQGVTSHRQYHAARDFMATVQPDIMHCVFAELARDHSHGYKWLFDMDQLVIHHRRRALTTTPFAVAGYRGEIIRTLSTSTSRWRTAQLRTLVYEALGATLSLLELPTPLLEHVEIDNSKSVVYGASALNPPSARRRLLPFAPRLQTVDVYSAPIISTLPGAAYPSLRSLKWFAPGLDIRKTGPCSDYSLSLAELSRAPPSSSSRPRV</sequence>
<evidence type="ECO:0000313" key="2">
    <source>
        <dbReference type="Proteomes" id="UP000077266"/>
    </source>
</evidence>
<evidence type="ECO:0000313" key="1">
    <source>
        <dbReference type="EMBL" id="KZW00935.1"/>
    </source>
</evidence>
<reference evidence="1 2" key="1">
    <citation type="journal article" date="2016" name="Mol. Biol. Evol.">
        <title>Comparative Genomics of Early-Diverging Mushroom-Forming Fungi Provides Insights into the Origins of Lignocellulose Decay Capabilities.</title>
        <authorList>
            <person name="Nagy L.G."/>
            <person name="Riley R."/>
            <person name="Tritt A."/>
            <person name="Adam C."/>
            <person name="Daum C."/>
            <person name="Floudas D."/>
            <person name="Sun H."/>
            <person name="Yadav J.S."/>
            <person name="Pangilinan J."/>
            <person name="Larsson K.H."/>
            <person name="Matsuura K."/>
            <person name="Barry K."/>
            <person name="Labutti K."/>
            <person name="Kuo R."/>
            <person name="Ohm R.A."/>
            <person name="Bhattacharya S.S."/>
            <person name="Shirouzu T."/>
            <person name="Yoshinaga Y."/>
            <person name="Martin F.M."/>
            <person name="Grigoriev I.V."/>
            <person name="Hibbett D.S."/>
        </authorList>
    </citation>
    <scope>NUCLEOTIDE SEQUENCE [LARGE SCALE GENOMIC DNA]</scope>
    <source>
        <strain evidence="1 2">HHB12029</strain>
    </source>
</reference>
<organism evidence="1 2">
    <name type="scientific">Exidia glandulosa HHB12029</name>
    <dbReference type="NCBI Taxonomy" id="1314781"/>
    <lineage>
        <taxon>Eukaryota</taxon>
        <taxon>Fungi</taxon>
        <taxon>Dikarya</taxon>
        <taxon>Basidiomycota</taxon>
        <taxon>Agaricomycotina</taxon>
        <taxon>Agaricomycetes</taxon>
        <taxon>Auriculariales</taxon>
        <taxon>Exidiaceae</taxon>
        <taxon>Exidia</taxon>
    </lineage>
</organism>